<dbReference type="EMBL" id="FQNC01000019">
    <property type="protein sequence ID" value="SGY22970.1"/>
    <property type="molecule type" value="Genomic_DNA"/>
</dbReference>
<protein>
    <submittedName>
        <fullName evidence="1">BQ5605_C019g08877 protein</fullName>
    </submittedName>
</protein>
<accession>A0A2X0LVW9</accession>
<evidence type="ECO:0000313" key="2">
    <source>
        <dbReference type="Proteomes" id="UP000249464"/>
    </source>
</evidence>
<organism evidence="1 2">
    <name type="scientific">Microbotryum silenes-dioicae</name>
    <dbReference type="NCBI Taxonomy" id="796604"/>
    <lineage>
        <taxon>Eukaryota</taxon>
        <taxon>Fungi</taxon>
        <taxon>Dikarya</taxon>
        <taxon>Basidiomycota</taxon>
        <taxon>Pucciniomycotina</taxon>
        <taxon>Microbotryomycetes</taxon>
        <taxon>Microbotryales</taxon>
        <taxon>Microbotryaceae</taxon>
        <taxon>Microbotryum</taxon>
    </lineage>
</organism>
<proteinExistence type="predicted"/>
<dbReference type="Proteomes" id="UP000249464">
    <property type="component" value="Unassembled WGS sequence"/>
</dbReference>
<evidence type="ECO:0000313" key="1">
    <source>
        <dbReference type="EMBL" id="SGY22970.1"/>
    </source>
</evidence>
<sequence>MTLTNIGGPQVSQVPAFEACAGHALSCGIKTLRPSRC</sequence>
<name>A0A2X0LVW9_9BASI</name>
<gene>
    <name evidence="1" type="primary">BQ5605_C019g08877</name>
    <name evidence="1" type="ORF">BQ5605_C019G08877</name>
</gene>
<keyword evidence="2" id="KW-1185">Reference proteome</keyword>
<reference evidence="1 2" key="1">
    <citation type="submission" date="2016-11" db="EMBL/GenBank/DDBJ databases">
        <authorList>
            <person name="Jaros S."/>
            <person name="Januszkiewicz K."/>
            <person name="Wedrychowicz H."/>
        </authorList>
    </citation>
    <scope>NUCLEOTIDE SEQUENCE [LARGE SCALE GENOMIC DNA]</scope>
</reference>
<dbReference type="AlphaFoldDB" id="A0A2X0LVW9"/>